<dbReference type="RefSeq" id="XP_030944808.1">
    <property type="nucleotide sequence ID" value="XM_031088948.1"/>
</dbReference>
<dbReference type="AlphaFoldDB" id="A0A7N2N0G5"/>
<dbReference type="Gramene" id="QL11p051500:mrna">
    <property type="protein sequence ID" value="QL11p051500:mrna"/>
    <property type="gene ID" value="QL11p051500"/>
</dbReference>
<evidence type="ECO:0000259" key="3">
    <source>
        <dbReference type="Pfam" id="PF04782"/>
    </source>
</evidence>
<dbReference type="Pfam" id="PF04783">
    <property type="entry name" value="DUF630"/>
    <property type="match status" value="1"/>
</dbReference>
<feature type="region of interest" description="Disordered" evidence="2">
    <location>
        <begin position="94"/>
        <end position="137"/>
    </location>
</feature>
<reference evidence="5" key="2">
    <citation type="submission" date="2021-01" db="UniProtKB">
        <authorList>
            <consortium name="EnsemblPlants"/>
        </authorList>
    </citation>
    <scope>IDENTIFICATION</scope>
</reference>
<proteinExistence type="predicted"/>
<feature type="domain" description="DUF630" evidence="4">
    <location>
        <begin position="1"/>
        <end position="60"/>
    </location>
</feature>
<dbReference type="InterPro" id="IPR006868">
    <property type="entry name" value="DUF630"/>
</dbReference>
<evidence type="ECO:0000313" key="6">
    <source>
        <dbReference type="Proteomes" id="UP000594261"/>
    </source>
</evidence>
<feature type="domain" description="DUF632" evidence="3">
    <location>
        <begin position="257"/>
        <end position="583"/>
    </location>
</feature>
<dbReference type="InterPro" id="IPR006867">
    <property type="entry name" value="DUF632"/>
</dbReference>
<evidence type="ECO:0000256" key="2">
    <source>
        <dbReference type="SAM" id="MobiDB-lite"/>
    </source>
</evidence>
<keyword evidence="1" id="KW-0175">Coiled coil</keyword>
<dbReference type="Proteomes" id="UP000594261">
    <property type="component" value="Chromosome 11"/>
</dbReference>
<dbReference type="KEGG" id="qlo:115969323"/>
<keyword evidence="6" id="KW-1185">Reference proteome</keyword>
<name>A0A7N2N0G5_QUELO</name>
<feature type="compositionally biased region" description="Low complexity" evidence="2">
    <location>
        <begin position="107"/>
        <end position="116"/>
    </location>
</feature>
<accession>A0A7N2N0G5</accession>
<sequence length="729" mass="83215">MGCVASKLEEEEEVVSICRERKRQLKLAVEKRYTLAEAHCRYCHALYAVAAAIELFVARHSSPSSPFLITFPPPCPPSPPTENVINNPMFLQQRPSESTTHEAIACESCGSSTSSDSSEEEREEEEQEAAAERGRLEQPCGYFYMQMPPPMPSPQRDFGWDFFNPFDTVRPEVISGYQRSSDDDLRVVREEEGIPELEEEGDHREEQETKVVVAEENVGEKHDSGVEVVKVVDSSNVSQKEHKGLTVIDTPVVGRELLDALKDIEDHFIRAYDSGKDVSRMLEANRVHLQNNLEEIKENSTKLVQAISWNRSISSKPSSCKSLVASTSKSSSTWTEYKNDLFEEYGGMASGSHSLTLGRLYAWEKKLYEEVKAGDSMRKIYEKKCSRLRNQDVRGDDELSLDKTRAAVKDLYARILVAIRSAESISERIQKMRDEELQPQIVELLKGLTRTWKIMLESHETQNKILFEVRSFTCPTFGKFCNDTHRLATLQLEAELQNWHACFMDYVAAQKGYVEALHGWLSKFIAPEVEVYSRGSRSRNSAVPFRVNGPPLLVICHDWLASMDKLPDKAVAFALKSFAKDVRALWHQQGKEQQQKRKVDSLAKDLDRRILSFQKVESRFLESKLTEQKSESEVEHPDDYLTDKKDQLDTLRSKLDTEKEKHHNYIQETQRITLNGFQTGFSTIFESLVEFSKVSQNIYNDLVNCKENAEKAGNLSYIEDSKIEDNGSR</sequence>
<dbReference type="EnsemblPlants" id="QL11p051500:mrna">
    <property type="protein sequence ID" value="QL11p051500:mrna"/>
    <property type="gene ID" value="QL11p051500"/>
</dbReference>
<dbReference type="PANTHER" id="PTHR21450">
    <property type="entry name" value="PROTEIN ALTERED PHOSPHATE STARVATION RESPONSE 1"/>
    <property type="match status" value="1"/>
</dbReference>
<gene>
    <name evidence="5" type="primary">LOC115969323</name>
</gene>
<dbReference type="PANTHER" id="PTHR21450:SF17">
    <property type="entry name" value="OS09G0542500 PROTEIN"/>
    <property type="match status" value="1"/>
</dbReference>
<evidence type="ECO:0000256" key="1">
    <source>
        <dbReference type="SAM" id="Coils"/>
    </source>
</evidence>
<evidence type="ECO:0000259" key="4">
    <source>
        <dbReference type="Pfam" id="PF04783"/>
    </source>
</evidence>
<dbReference type="InParanoid" id="A0A7N2N0G5"/>
<feature type="coiled-coil region" evidence="1">
    <location>
        <begin position="279"/>
        <end position="306"/>
    </location>
</feature>
<feature type="compositionally biased region" description="Acidic residues" evidence="2">
    <location>
        <begin position="117"/>
        <end position="129"/>
    </location>
</feature>
<dbReference type="EMBL" id="LRBV02000011">
    <property type="status" value="NOT_ANNOTATED_CDS"/>
    <property type="molecule type" value="Genomic_DNA"/>
</dbReference>
<evidence type="ECO:0000313" key="5">
    <source>
        <dbReference type="EnsemblPlants" id="QL11p051500:mrna"/>
    </source>
</evidence>
<dbReference type="OMA" id="KGLTRTW"/>
<dbReference type="Pfam" id="PF04782">
    <property type="entry name" value="DUF632"/>
    <property type="match status" value="1"/>
</dbReference>
<dbReference type="OrthoDB" id="1893612at2759"/>
<organism evidence="5 6">
    <name type="scientific">Quercus lobata</name>
    <name type="common">Valley oak</name>
    <dbReference type="NCBI Taxonomy" id="97700"/>
    <lineage>
        <taxon>Eukaryota</taxon>
        <taxon>Viridiplantae</taxon>
        <taxon>Streptophyta</taxon>
        <taxon>Embryophyta</taxon>
        <taxon>Tracheophyta</taxon>
        <taxon>Spermatophyta</taxon>
        <taxon>Magnoliopsida</taxon>
        <taxon>eudicotyledons</taxon>
        <taxon>Gunneridae</taxon>
        <taxon>Pentapetalae</taxon>
        <taxon>rosids</taxon>
        <taxon>fabids</taxon>
        <taxon>Fagales</taxon>
        <taxon>Fagaceae</taxon>
        <taxon>Quercus</taxon>
    </lineage>
</organism>
<reference evidence="5 6" key="1">
    <citation type="journal article" date="2016" name="G3 (Bethesda)">
        <title>First Draft Assembly and Annotation of the Genome of a California Endemic Oak Quercus lobata Nee (Fagaceae).</title>
        <authorList>
            <person name="Sork V.L."/>
            <person name="Fitz-Gibbon S.T."/>
            <person name="Puiu D."/>
            <person name="Crepeau M."/>
            <person name="Gugger P.F."/>
            <person name="Sherman R."/>
            <person name="Stevens K."/>
            <person name="Langley C.H."/>
            <person name="Pellegrini M."/>
            <person name="Salzberg S.L."/>
        </authorList>
    </citation>
    <scope>NUCLEOTIDE SEQUENCE [LARGE SCALE GENOMIC DNA]</scope>
    <source>
        <strain evidence="5 6">cv. SW786</strain>
    </source>
</reference>
<feature type="coiled-coil region" evidence="1">
    <location>
        <begin position="641"/>
        <end position="668"/>
    </location>
</feature>
<dbReference type="GeneID" id="115969323"/>
<protein>
    <submittedName>
        <fullName evidence="5">Uncharacterized protein</fullName>
    </submittedName>
</protein>